<organism evidence="10 11">
    <name type="scientific">Neorhodopirellula lusitana</name>
    <dbReference type="NCBI Taxonomy" id="445327"/>
    <lineage>
        <taxon>Bacteria</taxon>
        <taxon>Pseudomonadati</taxon>
        <taxon>Planctomycetota</taxon>
        <taxon>Planctomycetia</taxon>
        <taxon>Pirellulales</taxon>
        <taxon>Pirellulaceae</taxon>
        <taxon>Neorhodopirellula</taxon>
    </lineage>
</organism>
<keyword evidence="11" id="KW-1185">Reference proteome</keyword>
<keyword evidence="3 7" id="KW-0285">Flavoprotein</keyword>
<dbReference type="EMBL" id="FXUG01000006">
    <property type="protein sequence ID" value="SMP58646.1"/>
    <property type="molecule type" value="Genomic_DNA"/>
</dbReference>
<comment type="caution">
    <text evidence="10">The sequence shown here is derived from an EMBL/GenBank/DDBJ whole genome shotgun (WGS) entry which is preliminary data.</text>
</comment>
<evidence type="ECO:0000256" key="6">
    <source>
        <dbReference type="ARBA" id="ARBA00023002"/>
    </source>
</evidence>
<evidence type="ECO:0000256" key="2">
    <source>
        <dbReference type="ARBA" id="ARBA00007330"/>
    </source>
</evidence>
<feature type="domain" description="Alpha-glycerophosphate oxidase C-terminal" evidence="9">
    <location>
        <begin position="418"/>
        <end position="503"/>
    </location>
</feature>
<dbReference type="InterPro" id="IPR036188">
    <property type="entry name" value="FAD/NAD-bd_sf"/>
</dbReference>
<comment type="cofactor">
    <cofactor evidence="1 7">
        <name>FAD</name>
        <dbReference type="ChEBI" id="CHEBI:57692"/>
    </cofactor>
</comment>
<protein>
    <recommendedName>
        <fullName evidence="7">Glycerol-3-phosphate dehydrogenase</fullName>
        <ecNumber evidence="7">1.1.5.3</ecNumber>
    </recommendedName>
</protein>
<proteinExistence type="inferred from homology"/>
<dbReference type="Gene3D" id="3.30.9.10">
    <property type="entry name" value="D-Amino Acid Oxidase, subunit A, domain 2"/>
    <property type="match status" value="1"/>
</dbReference>
<evidence type="ECO:0000256" key="5">
    <source>
        <dbReference type="ARBA" id="ARBA00022827"/>
    </source>
</evidence>
<keyword evidence="6 7" id="KW-0560">Oxidoreductase</keyword>
<keyword evidence="4" id="KW-0319">Glycerol metabolism</keyword>
<dbReference type="EC" id="1.1.5.3" evidence="7"/>
<evidence type="ECO:0000256" key="4">
    <source>
        <dbReference type="ARBA" id="ARBA00022798"/>
    </source>
</evidence>
<evidence type="ECO:0000256" key="3">
    <source>
        <dbReference type="ARBA" id="ARBA00022630"/>
    </source>
</evidence>
<evidence type="ECO:0000313" key="10">
    <source>
        <dbReference type="EMBL" id="SMP58646.1"/>
    </source>
</evidence>
<dbReference type="PANTHER" id="PTHR11985:SF35">
    <property type="entry name" value="ANAEROBIC GLYCEROL-3-PHOSPHATE DEHYDROGENASE SUBUNIT A"/>
    <property type="match status" value="1"/>
</dbReference>
<dbReference type="InterPro" id="IPR006076">
    <property type="entry name" value="FAD-dep_OxRdtase"/>
</dbReference>
<dbReference type="Gene3D" id="3.50.50.60">
    <property type="entry name" value="FAD/NAD(P)-binding domain"/>
    <property type="match status" value="1"/>
</dbReference>
<comment type="similarity">
    <text evidence="2 7">Belongs to the FAD-dependent glycerol-3-phosphate dehydrogenase family.</text>
</comment>
<evidence type="ECO:0000259" key="9">
    <source>
        <dbReference type="Pfam" id="PF16901"/>
    </source>
</evidence>
<dbReference type="InterPro" id="IPR038299">
    <property type="entry name" value="DAO_C_sf"/>
</dbReference>
<sequence>MMNRDEALRRATENGEEFDLVIIGGGATGVGIALDASVRGLSTLLLEQCDFGKGTSSRSTKLIHGGVRYLQQGDVAMVRDSLRERARLQANAPHLVRPLSFIVPCQSLWQRCLTRVGFWVYDLLAGRSQFARAFGTSSAAAQQKVPTLQPNRLRWGGIVYQDGQFDDTRLLIHMAMTAAEHEACLLNYCQVTGLRTDRSAAHIDGVNFIDQETGQSHRVSAKCVINATGPFCDAIRQMDEASAMPIIAPSQGVHLVLPRTFLPGDTAVIVPKTSDGRVLFLIPWHGHVLVGTTDTPIPSATLEPLAQNEEIEFLLATAADYLTQAPTREDCLSVFIGIRPLVRPPASDDGGETKSLSRDHTILVSKQGLITITGGKWTTVRKMAEDCVNQAMDLADLPTNGKSTVNRKIHGATDSPDATVYGTDSRLINDLIADTPELGKPLHADLPIRAAEVIWAVRHEMARTVDDVLARRTRALFLNRRAAEEMGPEVARLMAGELKQDAEWQQQQVTDFLAIARHFEMPDLGIATK</sequence>
<dbReference type="Pfam" id="PF16901">
    <property type="entry name" value="DAO_C"/>
    <property type="match status" value="1"/>
</dbReference>
<dbReference type="Proteomes" id="UP001158067">
    <property type="component" value="Unassembled WGS sequence"/>
</dbReference>
<gene>
    <name evidence="10" type="ORF">SAMN06265222_10687</name>
</gene>
<dbReference type="InterPro" id="IPR000447">
    <property type="entry name" value="G3P_DH_FAD-dep"/>
</dbReference>
<dbReference type="PROSITE" id="PS00977">
    <property type="entry name" value="FAD_G3PDH_1"/>
    <property type="match status" value="1"/>
</dbReference>
<evidence type="ECO:0000313" key="11">
    <source>
        <dbReference type="Proteomes" id="UP001158067"/>
    </source>
</evidence>
<dbReference type="PRINTS" id="PR01001">
    <property type="entry name" value="FADG3PDH"/>
</dbReference>
<dbReference type="Gene3D" id="1.10.8.870">
    <property type="entry name" value="Alpha-glycerophosphate oxidase, cap domain"/>
    <property type="match status" value="1"/>
</dbReference>
<dbReference type="RefSeq" id="WP_283432841.1">
    <property type="nucleotide sequence ID" value="NZ_FXUG01000006.1"/>
</dbReference>
<dbReference type="PANTHER" id="PTHR11985">
    <property type="entry name" value="GLYCEROL-3-PHOSPHATE DEHYDROGENASE"/>
    <property type="match status" value="1"/>
</dbReference>
<accession>A0ABY1Q3X8</accession>
<keyword evidence="5" id="KW-0274">FAD</keyword>
<comment type="catalytic activity">
    <reaction evidence="7">
        <text>a quinone + sn-glycerol 3-phosphate = dihydroxyacetone phosphate + a quinol</text>
        <dbReference type="Rhea" id="RHEA:18977"/>
        <dbReference type="ChEBI" id="CHEBI:24646"/>
        <dbReference type="ChEBI" id="CHEBI:57597"/>
        <dbReference type="ChEBI" id="CHEBI:57642"/>
        <dbReference type="ChEBI" id="CHEBI:132124"/>
        <dbReference type="EC" id="1.1.5.3"/>
    </reaction>
</comment>
<evidence type="ECO:0000259" key="8">
    <source>
        <dbReference type="Pfam" id="PF01266"/>
    </source>
</evidence>
<dbReference type="Pfam" id="PF01266">
    <property type="entry name" value="DAO"/>
    <property type="match status" value="1"/>
</dbReference>
<dbReference type="InterPro" id="IPR031656">
    <property type="entry name" value="DAO_C"/>
</dbReference>
<evidence type="ECO:0000256" key="7">
    <source>
        <dbReference type="RuleBase" id="RU361217"/>
    </source>
</evidence>
<name>A0ABY1Q3X8_9BACT</name>
<reference evidence="10 11" key="1">
    <citation type="submission" date="2017-05" db="EMBL/GenBank/DDBJ databases">
        <authorList>
            <person name="Varghese N."/>
            <person name="Submissions S."/>
        </authorList>
    </citation>
    <scope>NUCLEOTIDE SEQUENCE [LARGE SCALE GENOMIC DNA]</scope>
    <source>
        <strain evidence="10 11">DSM 25457</strain>
    </source>
</reference>
<evidence type="ECO:0000256" key="1">
    <source>
        <dbReference type="ARBA" id="ARBA00001974"/>
    </source>
</evidence>
<feature type="domain" description="FAD dependent oxidoreductase" evidence="8">
    <location>
        <begin position="19"/>
        <end position="379"/>
    </location>
</feature>
<dbReference type="SUPFAM" id="SSF51905">
    <property type="entry name" value="FAD/NAD(P)-binding domain"/>
    <property type="match status" value="1"/>
</dbReference>